<feature type="domain" description="Transposase IS116/IS110/IS902 C-terminal" evidence="2">
    <location>
        <begin position="210"/>
        <end position="289"/>
    </location>
</feature>
<evidence type="ECO:0000259" key="1">
    <source>
        <dbReference type="Pfam" id="PF01548"/>
    </source>
</evidence>
<reference evidence="3 4" key="1">
    <citation type="submission" date="2017-02" db="EMBL/GenBank/DDBJ databases">
        <title>Pseudoalteromonas ulvae TC14 Genome.</title>
        <authorList>
            <person name="Molmeret M."/>
        </authorList>
    </citation>
    <scope>NUCLEOTIDE SEQUENCE [LARGE SCALE GENOMIC DNA]</scope>
    <source>
        <strain evidence="3">TC14</strain>
    </source>
</reference>
<dbReference type="AlphaFoldDB" id="A0A244CQF2"/>
<dbReference type="Proteomes" id="UP000194841">
    <property type="component" value="Unassembled WGS sequence"/>
</dbReference>
<dbReference type="InterPro" id="IPR003346">
    <property type="entry name" value="Transposase_20"/>
</dbReference>
<evidence type="ECO:0000313" key="4">
    <source>
        <dbReference type="Proteomes" id="UP000194841"/>
    </source>
</evidence>
<dbReference type="RefSeq" id="WP_086744434.1">
    <property type="nucleotide sequence ID" value="NZ_MWPV01000003.1"/>
</dbReference>
<dbReference type="InterPro" id="IPR047650">
    <property type="entry name" value="Transpos_IS110"/>
</dbReference>
<dbReference type="GO" id="GO:0004803">
    <property type="term" value="F:transposase activity"/>
    <property type="evidence" value="ECO:0007669"/>
    <property type="project" value="InterPro"/>
</dbReference>
<evidence type="ECO:0000313" key="3">
    <source>
        <dbReference type="EMBL" id="OUL57853.1"/>
    </source>
</evidence>
<dbReference type="EMBL" id="MWPV01000003">
    <property type="protein sequence ID" value="OUL57853.1"/>
    <property type="molecule type" value="Genomic_DNA"/>
</dbReference>
<dbReference type="OrthoDB" id="5289737at2"/>
<comment type="caution">
    <text evidence="3">The sequence shown here is derived from an EMBL/GenBank/DDBJ whole genome shotgun (WGS) entry which is preliminary data.</text>
</comment>
<dbReference type="InterPro" id="IPR002525">
    <property type="entry name" value="Transp_IS110-like_N"/>
</dbReference>
<dbReference type="GO" id="GO:0006313">
    <property type="term" value="P:DNA transposition"/>
    <property type="evidence" value="ECO:0007669"/>
    <property type="project" value="InterPro"/>
</dbReference>
<dbReference type="GO" id="GO:0003677">
    <property type="term" value="F:DNA binding"/>
    <property type="evidence" value="ECO:0007669"/>
    <property type="project" value="InterPro"/>
</dbReference>
<proteinExistence type="predicted"/>
<protein>
    <submittedName>
        <fullName evidence="3">IS110 family transposase</fullName>
    </submittedName>
</protein>
<sequence length="339" mass="38178">MKCRTIGIDLAKSVFQACGVNQHLKPVFNQRLARRDFYAFMAEQPPTQVVMEACYSSHYWGRELTQLGHTVCLIPAQHVTPFVRGNKNDRNDALAIVEASQRPNIRFVPIKSEAQQEVMALHRIRERLIKNKTALTNQAHGLLSDFGIIFSQGERCFSVMAHIVAASSHVSENIKSLVAMLHEEFLGLKAKLKVIEAKLKQNLTQFPQADILLSVPGIGYIIASALIACIDKGQAFKSAKDFAVWLGITPRQYSSGSHSYMGKISKRGHRYLRKQLIHGARAVLNRYKNENDALKVWGEAVAHRRGFNKAVVAIAHKLARIVWHLLQKDVMYQPQHIKA</sequence>
<gene>
    <name evidence="3" type="ORF">B1199_12425</name>
</gene>
<dbReference type="NCBIfam" id="NF033542">
    <property type="entry name" value="transpos_IS110"/>
    <property type="match status" value="1"/>
</dbReference>
<name>A0A244CQF2_PSEDV</name>
<dbReference type="PANTHER" id="PTHR33055">
    <property type="entry name" value="TRANSPOSASE FOR INSERTION SEQUENCE ELEMENT IS1111A"/>
    <property type="match status" value="1"/>
</dbReference>
<accession>A0A244CQF2</accession>
<dbReference type="Pfam" id="PF01548">
    <property type="entry name" value="DEDD_Tnp_IS110"/>
    <property type="match status" value="1"/>
</dbReference>
<organism evidence="3 4">
    <name type="scientific">Pseudoalteromonas ulvae</name>
    <dbReference type="NCBI Taxonomy" id="107327"/>
    <lineage>
        <taxon>Bacteria</taxon>
        <taxon>Pseudomonadati</taxon>
        <taxon>Pseudomonadota</taxon>
        <taxon>Gammaproteobacteria</taxon>
        <taxon>Alteromonadales</taxon>
        <taxon>Pseudoalteromonadaceae</taxon>
        <taxon>Pseudoalteromonas</taxon>
    </lineage>
</organism>
<evidence type="ECO:0000259" key="2">
    <source>
        <dbReference type="Pfam" id="PF02371"/>
    </source>
</evidence>
<dbReference type="PANTHER" id="PTHR33055:SF3">
    <property type="entry name" value="PUTATIVE TRANSPOSASE FOR IS117-RELATED"/>
    <property type="match status" value="1"/>
</dbReference>
<feature type="domain" description="Transposase IS110-like N-terminal" evidence="1">
    <location>
        <begin position="6"/>
        <end position="145"/>
    </location>
</feature>
<dbReference type="Pfam" id="PF02371">
    <property type="entry name" value="Transposase_20"/>
    <property type="match status" value="1"/>
</dbReference>
<keyword evidence="4" id="KW-1185">Reference proteome</keyword>